<dbReference type="PROSITE" id="PS50404">
    <property type="entry name" value="GST_NTER"/>
    <property type="match status" value="1"/>
</dbReference>
<dbReference type="InterPro" id="IPR010987">
    <property type="entry name" value="Glutathione-S-Trfase_C-like"/>
</dbReference>
<evidence type="ECO:0000259" key="1">
    <source>
        <dbReference type="PROSITE" id="PS50404"/>
    </source>
</evidence>
<feature type="domain" description="GST N-terminal" evidence="1">
    <location>
        <begin position="1"/>
        <end position="81"/>
    </location>
</feature>
<dbReference type="OrthoDB" id="8772754at2"/>
<dbReference type="InterPro" id="IPR036282">
    <property type="entry name" value="Glutathione-S-Trfase_C_sf"/>
</dbReference>
<dbReference type="InterPro" id="IPR036249">
    <property type="entry name" value="Thioredoxin-like_sf"/>
</dbReference>
<dbReference type="SFLD" id="SFLDG00358">
    <property type="entry name" value="Main_(cytGST)"/>
    <property type="match status" value="1"/>
</dbReference>
<name>A0A1E7X6T1_9BURK</name>
<dbReference type="PANTHER" id="PTHR44051:SF8">
    <property type="entry name" value="GLUTATHIONE S-TRANSFERASE GSTA"/>
    <property type="match status" value="1"/>
</dbReference>
<dbReference type="GO" id="GO:0004364">
    <property type="term" value="F:glutathione transferase activity"/>
    <property type="evidence" value="ECO:0007669"/>
    <property type="project" value="UniProtKB-EC"/>
</dbReference>
<dbReference type="Pfam" id="PF00043">
    <property type="entry name" value="GST_C"/>
    <property type="match status" value="1"/>
</dbReference>
<comment type="caution">
    <text evidence="3">The sequence shown here is derived from an EMBL/GenBank/DDBJ whole genome shotgun (WGS) entry which is preliminary data.</text>
</comment>
<dbReference type="CDD" id="cd03057">
    <property type="entry name" value="GST_N_Beta"/>
    <property type="match status" value="1"/>
</dbReference>
<protein>
    <submittedName>
        <fullName evidence="3">Glutathione S-transferase GST-6.0</fullName>
        <ecNumber evidence="3">2.5.1.18</ecNumber>
    </submittedName>
</protein>
<dbReference type="InterPro" id="IPR004045">
    <property type="entry name" value="Glutathione_S-Trfase_N"/>
</dbReference>
<dbReference type="AlphaFoldDB" id="A0A1E7X6T1"/>
<dbReference type="EMBL" id="LROM01000043">
    <property type="protein sequence ID" value="OFA08701.1"/>
    <property type="molecule type" value="Genomic_DNA"/>
</dbReference>
<dbReference type="EC" id="2.5.1.18" evidence="3"/>
<dbReference type="RefSeq" id="WP_070246243.1">
    <property type="nucleotide sequence ID" value="NZ_LROM01000043.1"/>
</dbReference>
<dbReference type="Proteomes" id="UP000175989">
    <property type="component" value="Unassembled WGS sequence"/>
</dbReference>
<evidence type="ECO:0000313" key="3">
    <source>
        <dbReference type="EMBL" id="OFA08701.1"/>
    </source>
</evidence>
<dbReference type="PATRIC" id="fig|762836.4.peg.629"/>
<accession>A0A1E7X6T1</accession>
<dbReference type="InterPro" id="IPR004046">
    <property type="entry name" value="GST_C"/>
</dbReference>
<keyword evidence="3" id="KW-0808">Transferase</keyword>
<dbReference type="Gene3D" id="3.40.30.10">
    <property type="entry name" value="Glutaredoxin"/>
    <property type="match status" value="1"/>
</dbReference>
<dbReference type="Gene3D" id="1.20.1050.10">
    <property type="match status" value="1"/>
</dbReference>
<dbReference type="SUPFAM" id="SSF47616">
    <property type="entry name" value="GST C-terminal domain-like"/>
    <property type="match status" value="1"/>
</dbReference>
<dbReference type="Pfam" id="PF13409">
    <property type="entry name" value="GST_N_2"/>
    <property type="match status" value="1"/>
</dbReference>
<dbReference type="SUPFAM" id="SSF52833">
    <property type="entry name" value="Thioredoxin-like"/>
    <property type="match status" value="1"/>
</dbReference>
<gene>
    <name evidence="3" type="primary">gstB_1</name>
    <name evidence="3" type="ORF">DUPY_05940</name>
</gene>
<organism evidence="3 4">
    <name type="scientific">Duganella phyllosphaerae</name>
    <dbReference type="NCBI Taxonomy" id="762836"/>
    <lineage>
        <taxon>Bacteria</taxon>
        <taxon>Pseudomonadati</taxon>
        <taxon>Pseudomonadota</taxon>
        <taxon>Betaproteobacteria</taxon>
        <taxon>Burkholderiales</taxon>
        <taxon>Oxalobacteraceae</taxon>
        <taxon>Telluria group</taxon>
        <taxon>Duganella</taxon>
    </lineage>
</organism>
<dbReference type="NCBIfam" id="NF007831">
    <property type="entry name" value="PRK10542.1"/>
    <property type="match status" value="1"/>
</dbReference>
<dbReference type="CDD" id="cd03188">
    <property type="entry name" value="GST_C_Beta"/>
    <property type="match status" value="1"/>
</dbReference>
<evidence type="ECO:0000313" key="4">
    <source>
        <dbReference type="Proteomes" id="UP000175989"/>
    </source>
</evidence>
<sequence>MKLYFAPSTCSLAPAIILHELGLPHEMIRVDNATKRTADGRDFLAINPKGYVAALELDNGSVLTEGPVIVQYLADLRPDAGLAPPTGSWERLRLQEWLNFISSELHAGVTPLFNKTLPAAVRAHFRARVEVRMTVVESALQRQQHLTGATFSVADVFLYTVLQWFAWFDIPLAAWPAVEAWYKRVAVRPAVQVAHLQHG</sequence>
<reference evidence="4" key="1">
    <citation type="journal article" date="2016" name="Front. Microbiol.">
        <title>Molecular Keys to the Janthinobacterium and Duganella spp. Interaction with the Plant Pathogen Fusarium graminearum.</title>
        <authorList>
            <person name="Haack F.S."/>
            <person name="Poehlein A."/>
            <person name="Kroger C."/>
            <person name="Voigt C.A."/>
            <person name="Piepenbring M."/>
            <person name="Bode H.B."/>
            <person name="Daniel R."/>
            <person name="Schafer W."/>
            <person name="Streit W.R."/>
        </authorList>
    </citation>
    <scope>NUCLEOTIDE SEQUENCE [LARGE SCALE GENOMIC DNA]</scope>
    <source>
        <strain evidence="4">T54</strain>
    </source>
</reference>
<dbReference type="PROSITE" id="PS50405">
    <property type="entry name" value="GST_CTER"/>
    <property type="match status" value="1"/>
</dbReference>
<evidence type="ECO:0000259" key="2">
    <source>
        <dbReference type="PROSITE" id="PS50405"/>
    </source>
</evidence>
<dbReference type="SFLD" id="SFLDG01150">
    <property type="entry name" value="Main.1:_Beta-like"/>
    <property type="match status" value="1"/>
</dbReference>
<proteinExistence type="predicted"/>
<dbReference type="PANTHER" id="PTHR44051">
    <property type="entry name" value="GLUTATHIONE S-TRANSFERASE-RELATED"/>
    <property type="match status" value="1"/>
</dbReference>
<dbReference type="SFLD" id="SFLDS00019">
    <property type="entry name" value="Glutathione_Transferase_(cytos"/>
    <property type="match status" value="1"/>
</dbReference>
<feature type="domain" description="GST C-terminal" evidence="2">
    <location>
        <begin position="87"/>
        <end position="199"/>
    </location>
</feature>
<dbReference type="InterPro" id="IPR040079">
    <property type="entry name" value="Glutathione_S-Trfase"/>
</dbReference>
<keyword evidence="4" id="KW-1185">Reference proteome</keyword>